<accession>A0ABR9SG86</accession>
<organism evidence="2 3">
    <name type="scientific">Ramlibacter aquaticus</name>
    <dbReference type="NCBI Taxonomy" id="2780094"/>
    <lineage>
        <taxon>Bacteria</taxon>
        <taxon>Pseudomonadati</taxon>
        <taxon>Pseudomonadota</taxon>
        <taxon>Betaproteobacteria</taxon>
        <taxon>Burkholderiales</taxon>
        <taxon>Comamonadaceae</taxon>
        <taxon>Ramlibacter</taxon>
    </lineage>
</organism>
<keyword evidence="1" id="KW-0233">DNA recombination</keyword>
<dbReference type="Proteomes" id="UP000715965">
    <property type="component" value="Unassembled WGS sequence"/>
</dbReference>
<comment type="caution">
    <text evidence="2">The sequence shown here is derived from an EMBL/GenBank/DDBJ whole genome shotgun (WGS) entry which is preliminary data.</text>
</comment>
<gene>
    <name evidence="2" type="ORF">IM725_12370</name>
</gene>
<dbReference type="SUPFAM" id="SSF56349">
    <property type="entry name" value="DNA breaking-rejoining enzymes"/>
    <property type="match status" value="1"/>
</dbReference>
<keyword evidence="3" id="KW-1185">Reference proteome</keyword>
<dbReference type="RefSeq" id="WP_193780904.1">
    <property type="nucleotide sequence ID" value="NZ_JADDOJ010000047.1"/>
</dbReference>
<evidence type="ECO:0000313" key="3">
    <source>
        <dbReference type="Proteomes" id="UP000715965"/>
    </source>
</evidence>
<name>A0ABR9SG86_9BURK</name>
<dbReference type="InterPro" id="IPR013762">
    <property type="entry name" value="Integrase-like_cat_sf"/>
</dbReference>
<dbReference type="EMBL" id="JADDOJ010000047">
    <property type="protein sequence ID" value="MBE7941364.1"/>
    <property type="molecule type" value="Genomic_DNA"/>
</dbReference>
<sequence>MREKRLVTAQELDLAVEIGRKFGGARLIVALALRTAWLCVRRSVEVRGLTRDAISHDGILWHDGKDSTKPAILIEWSPALQATITEALQVKRHHVAGSMYVFGNMRGQRYTKGGWKAMLDDLMRECEKAAAERKLSFRKFSLQDCRPMGVSNKLEKGHQDVQDATLHSDGNMIAKVYDRRSQKRAKPAA</sequence>
<evidence type="ECO:0000313" key="2">
    <source>
        <dbReference type="EMBL" id="MBE7941364.1"/>
    </source>
</evidence>
<dbReference type="InterPro" id="IPR011010">
    <property type="entry name" value="DNA_brk_join_enz"/>
</dbReference>
<evidence type="ECO:0000256" key="1">
    <source>
        <dbReference type="ARBA" id="ARBA00023172"/>
    </source>
</evidence>
<dbReference type="Gene3D" id="1.10.443.10">
    <property type="entry name" value="Intergrase catalytic core"/>
    <property type="match status" value="1"/>
</dbReference>
<protein>
    <recommendedName>
        <fullName evidence="4">Tyr recombinase domain-containing protein</fullName>
    </recommendedName>
</protein>
<evidence type="ECO:0008006" key="4">
    <source>
        <dbReference type="Google" id="ProtNLM"/>
    </source>
</evidence>
<proteinExistence type="predicted"/>
<reference evidence="2 3" key="1">
    <citation type="submission" date="2020-10" db="EMBL/GenBank/DDBJ databases">
        <title>Draft genome of Ramlibacter aquaticus LMG 30558.</title>
        <authorList>
            <person name="Props R."/>
        </authorList>
    </citation>
    <scope>NUCLEOTIDE SEQUENCE [LARGE SCALE GENOMIC DNA]</scope>
    <source>
        <strain evidence="2 3">LMG 30558</strain>
    </source>
</reference>